<comment type="caution">
    <text evidence="2">The sequence shown here is derived from an EMBL/GenBank/DDBJ whole genome shotgun (WGS) entry which is preliminary data.</text>
</comment>
<evidence type="ECO:0008006" key="4">
    <source>
        <dbReference type="Google" id="ProtNLM"/>
    </source>
</evidence>
<keyword evidence="3" id="KW-1185">Reference proteome</keyword>
<dbReference type="Proteomes" id="UP001239462">
    <property type="component" value="Unassembled WGS sequence"/>
</dbReference>
<reference evidence="2 3" key="1">
    <citation type="submission" date="2023-06" db="EMBL/GenBank/DDBJ databases">
        <title>Roseiconus lacunae JC819 isolated from Gulf of Mannar region, Tamil Nadu.</title>
        <authorList>
            <person name="Pk S."/>
            <person name="Ch S."/>
            <person name="Ch V.R."/>
        </authorList>
    </citation>
    <scope>NUCLEOTIDE SEQUENCE [LARGE SCALE GENOMIC DNA]</scope>
    <source>
        <strain evidence="2 3">JC819</strain>
    </source>
</reference>
<dbReference type="RefSeq" id="WP_289161742.1">
    <property type="nucleotide sequence ID" value="NZ_JASZZN010000001.1"/>
</dbReference>
<dbReference type="EMBL" id="JASZZN010000001">
    <property type="protein sequence ID" value="MDM4014024.1"/>
    <property type="molecule type" value="Genomic_DNA"/>
</dbReference>
<sequence length="196" mass="22096">MQHQPNGVGHGCLAVSGQNTRRRSAESLGGFRYDRRRLDWWFLIIDADDMRMKRTHRNFLVTLCLTNLVWAANLVAAPPLPPLESIEAASRARWLIEGPVIDAKTGSSVEAFTVIPGSISTDDNGRATIRWRENLKREMKAGHLQWPRTSGFSVMRFKIIAEGYHPVVSPIIRRGGPHLRMRVKLRPMASDSKSDS</sequence>
<evidence type="ECO:0000313" key="2">
    <source>
        <dbReference type="EMBL" id="MDM4014024.1"/>
    </source>
</evidence>
<organism evidence="2 3">
    <name type="scientific">Roseiconus lacunae</name>
    <dbReference type="NCBI Taxonomy" id="2605694"/>
    <lineage>
        <taxon>Bacteria</taxon>
        <taxon>Pseudomonadati</taxon>
        <taxon>Planctomycetota</taxon>
        <taxon>Planctomycetia</taxon>
        <taxon>Pirellulales</taxon>
        <taxon>Pirellulaceae</taxon>
        <taxon>Roseiconus</taxon>
    </lineage>
</organism>
<protein>
    <recommendedName>
        <fullName evidence="4">Carboxypeptidase regulatory-like domain-containing protein</fullName>
    </recommendedName>
</protein>
<gene>
    <name evidence="2" type="ORF">QTN89_01195</name>
</gene>
<proteinExistence type="predicted"/>
<feature type="transmembrane region" description="Helical" evidence="1">
    <location>
        <begin position="59"/>
        <end position="80"/>
    </location>
</feature>
<evidence type="ECO:0000256" key="1">
    <source>
        <dbReference type="SAM" id="Phobius"/>
    </source>
</evidence>
<keyword evidence="1" id="KW-0812">Transmembrane</keyword>
<accession>A0ABT7PC10</accession>
<keyword evidence="1" id="KW-0472">Membrane</keyword>
<keyword evidence="1" id="KW-1133">Transmembrane helix</keyword>
<evidence type="ECO:0000313" key="3">
    <source>
        <dbReference type="Proteomes" id="UP001239462"/>
    </source>
</evidence>
<name>A0ABT7PC10_9BACT</name>